<feature type="coiled-coil region" evidence="2">
    <location>
        <begin position="373"/>
        <end position="400"/>
    </location>
</feature>
<dbReference type="InParanoid" id="G0MF91"/>
<dbReference type="eggNOG" id="KOG0598">
    <property type="taxonomic scope" value="Eukaryota"/>
</dbReference>
<dbReference type="HOGENOM" id="CLU_619989_0_0_1"/>
<name>G0MF91_CAEBE</name>
<evidence type="ECO:0000313" key="5">
    <source>
        <dbReference type="Proteomes" id="UP000008068"/>
    </source>
</evidence>
<dbReference type="SMART" id="SM00389">
    <property type="entry name" value="HOX"/>
    <property type="match status" value="1"/>
</dbReference>
<dbReference type="EMBL" id="GL379792">
    <property type="protein sequence ID" value="EGT54179.1"/>
    <property type="molecule type" value="Genomic_DNA"/>
</dbReference>
<accession>G0MF91</accession>
<dbReference type="Gene3D" id="1.10.10.60">
    <property type="entry name" value="Homeodomain-like"/>
    <property type="match status" value="1"/>
</dbReference>
<evidence type="ECO:0000313" key="4">
    <source>
        <dbReference type="EMBL" id="EGT54179.1"/>
    </source>
</evidence>
<dbReference type="InterPro" id="IPR001356">
    <property type="entry name" value="HD"/>
</dbReference>
<protein>
    <recommendedName>
        <fullName evidence="3">Homeobox domain-containing protein</fullName>
    </recommendedName>
</protein>
<feature type="domain" description="Homeobox" evidence="3">
    <location>
        <begin position="319"/>
        <end position="381"/>
    </location>
</feature>
<evidence type="ECO:0000256" key="2">
    <source>
        <dbReference type="SAM" id="Coils"/>
    </source>
</evidence>
<dbReference type="GO" id="GO:0003677">
    <property type="term" value="F:DNA binding"/>
    <property type="evidence" value="ECO:0007669"/>
    <property type="project" value="InterPro"/>
</dbReference>
<organism evidence="5">
    <name type="scientific">Caenorhabditis brenneri</name>
    <name type="common">Nematode worm</name>
    <dbReference type="NCBI Taxonomy" id="135651"/>
    <lineage>
        <taxon>Eukaryota</taxon>
        <taxon>Metazoa</taxon>
        <taxon>Ecdysozoa</taxon>
        <taxon>Nematoda</taxon>
        <taxon>Chromadorea</taxon>
        <taxon>Rhabditida</taxon>
        <taxon>Rhabditina</taxon>
        <taxon>Rhabditomorpha</taxon>
        <taxon>Rhabditoidea</taxon>
        <taxon>Rhabditidae</taxon>
        <taxon>Peloderinae</taxon>
        <taxon>Caenorhabditis</taxon>
    </lineage>
</organism>
<gene>
    <name evidence="4" type="ORF">CAEBREN_04558</name>
</gene>
<comment type="subcellular location">
    <subcellularLocation>
        <location evidence="1">Nucleus</location>
    </subcellularLocation>
</comment>
<evidence type="ECO:0000256" key="1">
    <source>
        <dbReference type="ARBA" id="ARBA00004123"/>
    </source>
</evidence>
<evidence type="ECO:0000259" key="3">
    <source>
        <dbReference type="SMART" id="SM00389"/>
    </source>
</evidence>
<reference evidence="5" key="1">
    <citation type="submission" date="2011-07" db="EMBL/GenBank/DDBJ databases">
        <authorList>
            <consortium name="Caenorhabditis brenneri Sequencing and Analysis Consortium"/>
            <person name="Wilson R.K."/>
        </authorList>
    </citation>
    <scope>NUCLEOTIDE SEQUENCE [LARGE SCALE GENOMIC DNA]</scope>
    <source>
        <strain evidence="5">PB2801</strain>
    </source>
</reference>
<keyword evidence="5" id="KW-1185">Reference proteome</keyword>
<proteinExistence type="predicted"/>
<dbReference type="InterPro" id="IPR009057">
    <property type="entry name" value="Homeodomain-like_sf"/>
</dbReference>
<dbReference type="SUPFAM" id="SSF46689">
    <property type="entry name" value="Homeodomain-like"/>
    <property type="match status" value="1"/>
</dbReference>
<dbReference type="Proteomes" id="UP000008068">
    <property type="component" value="Unassembled WGS sequence"/>
</dbReference>
<dbReference type="InterPro" id="IPR040960">
    <property type="entry name" value="HOCHOB"/>
</dbReference>
<dbReference type="AlphaFoldDB" id="G0MF91"/>
<dbReference type="GO" id="GO:0005634">
    <property type="term" value="C:nucleus"/>
    <property type="evidence" value="ECO:0007669"/>
    <property type="project" value="UniProtKB-SubCell"/>
</dbReference>
<keyword evidence="2" id="KW-0175">Coiled coil</keyword>
<dbReference type="Pfam" id="PF17943">
    <property type="entry name" value="HOCHOB"/>
    <property type="match status" value="1"/>
</dbReference>
<sequence length="441" mass="51841">MVPFKPSDRIRRTNQDGAEGSYRYELRKCNQKSLDEECILDDYERNDEFNAESSTAFYNHPEAKENSDCTLEYVPSDDETLANYPLRKTSYCVKVAIGDLFSRNPHPSVSEMNELTEFYSVKYRTIFETMEMKRNSQKIICNRGDNCERIRDYFRQQSVEPYASPTLPPDVKQLLETLIENQILTKKRFELGYVHMVMEKTNLPFGAVRSSYVKWRKRLLSSGIPGYTIEAWRHDHRHADHAKVFTHDSIRKMEVAYLKKKYESENKEWTDEEFTSLSTQLGGIPVDKIAAWFQDRNTVALDSSYLDPDPPEAHLTRYQPRTAFRIPVNKIKCLKEVYTHNSHPSKLEFQQIAENLDIEEITVRRFYQRNRGILKRKVELEEAKFEINKLEADKFEMLENVAADKTKKKAAELMELADTIGISYRSLRIFIDWKKSLKKNK</sequence>
<dbReference type="OrthoDB" id="5908529at2759"/>